<dbReference type="PIRSF" id="PIRSF039090">
    <property type="entry name" value="Flis"/>
    <property type="match status" value="1"/>
</dbReference>
<comment type="subcellular location">
    <subcellularLocation>
        <location evidence="1 6">Cytoplasm</location>
        <location evidence="1 6">Cytosol</location>
    </subcellularLocation>
</comment>
<dbReference type="InterPro" id="IPR036584">
    <property type="entry name" value="FliS_sf"/>
</dbReference>
<evidence type="ECO:0000256" key="4">
    <source>
        <dbReference type="ARBA" id="ARBA00022795"/>
    </source>
</evidence>
<name>A0A0H3PEY5_CAMJJ</name>
<keyword evidence="7" id="KW-0969">Cilium</keyword>
<keyword evidence="3 6" id="KW-0963">Cytoplasm</keyword>
<dbReference type="CDD" id="cd16098">
    <property type="entry name" value="FliS"/>
    <property type="match status" value="1"/>
</dbReference>
<evidence type="ECO:0000256" key="5">
    <source>
        <dbReference type="ARBA" id="ARBA00023186"/>
    </source>
</evidence>
<dbReference type="AlphaFoldDB" id="A0A0H3PEY5"/>
<dbReference type="HOGENOM" id="CLU_080373_3_1_7"/>
<protein>
    <recommendedName>
        <fullName evidence="6">Flagellar secretion chaperone FliS</fullName>
    </recommendedName>
</protein>
<dbReference type="Proteomes" id="UP000000646">
    <property type="component" value="Chromosome"/>
</dbReference>
<dbReference type="GO" id="GO:0044780">
    <property type="term" value="P:bacterial-type flagellum assembly"/>
    <property type="evidence" value="ECO:0007669"/>
    <property type="project" value="InterPro"/>
</dbReference>
<dbReference type="eggNOG" id="COG1516">
    <property type="taxonomic scope" value="Bacteria"/>
</dbReference>
<dbReference type="PANTHER" id="PTHR34773:SF1">
    <property type="entry name" value="FLAGELLAR SECRETION CHAPERONE FLIS"/>
    <property type="match status" value="1"/>
</dbReference>
<evidence type="ECO:0000256" key="2">
    <source>
        <dbReference type="ARBA" id="ARBA00008787"/>
    </source>
</evidence>
<evidence type="ECO:0000256" key="3">
    <source>
        <dbReference type="ARBA" id="ARBA00022490"/>
    </source>
</evidence>
<reference evidence="8" key="1">
    <citation type="submission" date="2006-12" db="EMBL/GenBank/DDBJ databases">
        <authorList>
            <person name="Fouts D.E."/>
            <person name="Nelson K.E."/>
            <person name="Sebastian Y."/>
        </authorList>
    </citation>
    <scope>NUCLEOTIDE SEQUENCE [LARGE SCALE GENOMIC DNA]</scope>
    <source>
        <strain evidence="8">81-176</strain>
    </source>
</reference>
<proteinExistence type="inferred from homology"/>
<dbReference type="InterPro" id="IPR003713">
    <property type="entry name" value="FliS"/>
</dbReference>
<gene>
    <name evidence="7" type="primary">fliS</name>
    <name evidence="7" type="ordered locus">CJJ81176_0574</name>
</gene>
<dbReference type="Gene3D" id="1.20.120.340">
    <property type="entry name" value="Flagellar protein FliS"/>
    <property type="match status" value="1"/>
</dbReference>
<keyword evidence="7" id="KW-0282">Flagellum</keyword>
<dbReference type="RefSeq" id="WP_002869304.1">
    <property type="nucleotide sequence ID" value="NC_008787.1"/>
</dbReference>
<evidence type="ECO:0000256" key="6">
    <source>
        <dbReference type="PIRNR" id="PIRNR039090"/>
    </source>
</evidence>
<keyword evidence="5" id="KW-0143">Chaperone</keyword>
<evidence type="ECO:0000313" key="7">
    <source>
        <dbReference type="EMBL" id="EAQ73362.1"/>
    </source>
</evidence>
<dbReference type="PANTHER" id="PTHR34773">
    <property type="entry name" value="FLAGELLAR SECRETION CHAPERONE FLIS"/>
    <property type="match status" value="1"/>
</dbReference>
<comment type="similarity">
    <text evidence="2 6">Belongs to the FliS family.</text>
</comment>
<dbReference type="GO" id="GO:0005829">
    <property type="term" value="C:cytosol"/>
    <property type="evidence" value="ECO:0007669"/>
    <property type="project" value="UniProtKB-SubCell"/>
</dbReference>
<evidence type="ECO:0000256" key="1">
    <source>
        <dbReference type="ARBA" id="ARBA00004514"/>
    </source>
</evidence>
<dbReference type="EMBL" id="CP000538">
    <property type="protein sequence ID" value="EAQ73362.1"/>
    <property type="molecule type" value="Genomic_DNA"/>
</dbReference>
<dbReference type="SUPFAM" id="SSF101116">
    <property type="entry name" value="Flagellar export chaperone FliS"/>
    <property type="match status" value="1"/>
</dbReference>
<keyword evidence="7" id="KW-0966">Cell projection</keyword>
<evidence type="ECO:0000313" key="8">
    <source>
        <dbReference type="Proteomes" id="UP000000646"/>
    </source>
</evidence>
<dbReference type="NCBIfam" id="TIGR00208">
    <property type="entry name" value="fliS"/>
    <property type="match status" value="1"/>
</dbReference>
<dbReference type="Pfam" id="PF02561">
    <property type="entry name" value="FliS"/>
    <property type="match status" value="1"/>
</dbReference>
<dbReference type="KEGG" id="cjj:CJJ81176_0574"/>
<dbReference type="GO" id="GO:0071973">
    <property type="term" value="P:bacterial-type flagellum-dependent cell motility"/>
    <property type="evidence" value="ECO:0007669"/>
    <property type="project" value="TreeGrafter"/>
</dbReference>
<keyword evidence="4 6" id="KW-1005">Bacterial flagellum biogenesis</keyword>
<accession>A0A0H3PEY5</accession>
<sequence length="128" mass="14778">MQNNLAYNAYSQNQAGIESPQKLIEMLYEGILRFCARAKVAIRNEDIEQRVYFVKRTTAIFIELINTLNYEKGGEVAHYLSGLYTREIQLLSLANLENNEDRINEVINVTKGLLEAWREVHNNETVAQ</sequence>
<organism evidence="7 8">
    <name type="scientific">Campylobacter jejuni subsp. jejuni serotype O:23/36 (strain 81-176)</name>
    <dbReference type="NCBI Taxonomy" id="354242"/>
    <lineage>
        <taxon>Bacteria</taxon>
        <taxon>Pseudomonadati</taxon>
        <taxon>Campylobacterota</taxon>
        <taxon>Epsilonproteobacteria</taxon>
        <taxon>Campylobacterales</taxon>
        <taxon>Campylobacteraceae</taxon>
        <taxon>Campylobacter</taxon>
    </lineage>
</organism>